<dbReference type="NCBIfam" id="TIGR00702">
    <property type="entry name" value="YcaO-type kinase domain"/>
    <property type="match status" value="1"/>
</dbReference>
<keyword evidence="2" id="KW-1185">Reference proteome</keyword>
<keyword evidence="1" id="KW-0689">Ribosomal protein</keyword>
<dbReference type="EMBL" id="CP022521">
    <property type="protein sequence ID" value="ASO20684.1"/>
    <property type="molecule type" value="Genomic_DNA"/>
</dbReference>
<dbReference type="Gene3D" id="3.30.160.660">
    <property type="match status" value="1"/>
</dbReference>
<protein>
    <submittedName>
        <fullName evidence="1">Ribosomal protein S12 methylthiotransferase accessory factor YcaO</fullName>
    </submittedName>
</protein>
<dbReference type="InterPro" id="IPR003776">
    <property type="entry name" value="YcaO-like_dom"/>
</dbReference>
<dbReference type="GO" id="GO:0016740">
    <property type="term" value="F:transferase activity"/>
    <property type="evidence" value="ECO:0007669"/>
    <property type="project" value="UniProtKB-KW"/>
</dbReference>
<evidence type="ECO:0000313" key="1">
    <source>
        <dbReference type="EMBL" id="ASO20684.1"/>
    </source>
</evidence>
<dbReference type="RefSeq" id="WP_211290407.1">
    <property type="nucleotide sequence ID" value="NZ_CP022521.1"/>
</dbReference>
<dbReference type="GO" id="GO:0005840">
    <property type="term" value="C:ribosome"/>
    <property type="evidence" value="ECO:0007669"/>
    <property type="project" value="UniProtKB-KW"/>
</dbReference>
<accession>A0A221W4I2</accession>
<dbReference type="PROSITE" id="PS51664">
    <property type="entry name" value="YCAO"/>
    <property type="match status" value="1"/>
</dbReference>
<dbReference type="AlphaFoldDB" id="A0A221W4I2"/>
<organism evidence="1 2">
    <name type="scientific">Actinoalloteichus hoggarensis</name>
    <dbReference type="NCBI Taxonomy" id="1470176"/>
    <lineage>
        <taxon>Bacteria</taxon>
        <taxon>Bacillati</taxon>
        <taxon>Actinomycetota</taxon>
        <taxon>Actinomycetes</taxon>
        <taxon>Pseudonocardiales</taxon>
        <taxon>Pseudonocardiaceae</taxon>
        <taxon>Actinoalloteichus</taxon>
    </lineage>
</organism>
<name>A0A221W4I2_9PSEU</name>
<reference evidence="1 2" key="1">
    <citation type="submission" date="2017-07" db="EMBL/GenBank/DDBJ databases">
        <title>Complete genome sequence of Actinoalloteichus hoggarensis DSM 45943, type strain of Actinoalloteichus hoggarensis.</title>
        <authorList>
            <person name="Ruckert C."/>
            <person name="Nouioui I."/>
            <person name="Willmese J."/>
            <person name="van Wezel G."/>
            <person name="Klenk H.-P."/>
            <person name="Kalinowski J."/>
            <person name="Zotchev S.B."/>
        </authorList>
    </citation>
    <scope>NUCLEOTIDE SEQUENCE [LARGE SCALE GENOMIC DNA]</scope>
    <source>
        <strain evidence="1 2">DSM 45943</strain>
    </source>
</reference>
<sequence>MTAVAGRSEKTHLRGMHRSREPAETWRLVRNEFPRAGITRVADVTGLDVLGVPVWVAFRPTATTLSVSQGKGVTDLAAKVSAGVEAYELWCAENCPAPAPDAQAVPAEELALPYDVSRLQRAARSLFNPRVPLSWLPATVAGSNATTMVPADSVRISSLATPDWTPPLLRVTTNGLAGGNDPMEAALHALLELVERDSTADLVDEPVETRRHIRPDTVTDPSCAELIDRIHRAGAWLELVDVTRNPRFPCFVSYLWSPEDPSLYAGSGCHTDPAVALSRAVTEAAQSRLTVINGTRDDIRGSLYRSHRWDRAAPVTPDEGMVSWAEVTATLPGSRETDLAAEFAACAAEVTRMTDQPVLVVPLTEAGRPIAVTRVVAPGLRFTAGEECPRPVGQD</sequence>
<dbReference type="Proteomes" id="UP000204221">
    <property type="component" value="Chromosome"/>
</dbReference>
<dbReference type="PANTHER" id="PTHR37809:SF1">
    <property type="entry name" value="RIBOSOMAL PROTEIN S12 METHYLTHIOTRANSFERASE ACCESSORY FACTOR YCAO"/>
    <property type="match status" value="1"/>
</dbReference>
<proteinExistence type="predicted"/>
<dbReference type="Pfam" id="PF02624">
    <property type="entry name" value="YcaO"/>
    <property type="match status" value="1"/>
</dbReference>
<gene>
    <name evidence="1" type="primary">ycaO</name>
    <name evidence="1" type="ORF">AHOG_15290</name>
</gene>
<dbReference type="PANTHER" id="PTHR37809">
    <property type="entry name" value="RIBOSOMAL PROTEIN S12 METHYLTHIOTRANSFERASE ACCESSORY FACTOR YCAO"/>
    <property type="match status" value="1"/>
</dbReference>
<keyword evidence="1" id="KW-0687">Ribonucleoprotein</keyword>
<evidence type="ECO:0000313" key="2">
    <source>
        <dbReference type="Proteomes" id="UP000204221"/>
    </source>
</evidence>
<keyword evidence="1" id="KW-0808">Transferase</keyword>
<dbReference type="KEGG" id="ahg:AHOG_15290"/>